<comment type="domain">
    <text evidence="6">Has three domains with a flexible linker between the domains II and III and assumes an 'L' shape. Domain III is highly mobile and contacts RuvB.</text>
</comment>
<accession>A0A9X1QKF6</accession>
<evidence type="ECO:0000256" key="5">
    <source>
        <dbReference type="ARBA" id="ARBA00023204"/>
    </source>
</evidence>
<keyword evidence="4 6" id="KW-0233">DNA recombination</keyword>
<organism evidence="8 9">
    <name type="scientific">Sphingomonas cremea</name>
    <dbReference type="NCBI Taxonomy" id="2904799"/>
    <lineage>
        <taxon>Bacteria</taxon>
        <taxon>Pseudomonadati</taxon>
        <taxon>Pseudomonadota</taxon>
        <taxon>Alphaproteobacteria</taxon>
        <taxon>Sphingomonadales</taxon>
        <taxon>Sphingomonadaceae</taxon>
        <taxon>Sphingomonas</taxon>
    </lineage>
</organism>
<dbReference type="Proteomes" id="UP001139410">
    <property type="component" value="Unassembled WGS sequence"/>
</dbReference>
<dbReference type="GO" id="GO:0006310">
    <property type="term" value="P:DNA recombination"/>
    <property type="evidence" value="ECO:0007669"/>
    <property type="project" value="UniProtKB-UniRule"/>
</dbReference>
<keyword evidence="5 6" id="KW-0234">DNA repair</keyword>
<dbReference type="GO" id="GO:0005524">
    <property type="term" value="F:ATP binding"/>
    <property type="evidence" value="ECO:0007669"/>
    <property type="project" value="InterPro"/>
</dbReference>
<dbReference type="HAMAP" id="MF_00031">
    <property type="entry name" value="DNA_HJ_migration_RuvA"/>
    <property type="match status" value="1"/>
</dbReference>
<feature type="domain" description="Helix-hairpin-helix DNA-binding motif class 1" evidence="7">
    <location>
        <begin position="73"/>
        <end position="92"/>
    </location>
</feature>
<dbReference type="InterPro" id="IPR010994">
    <property type="entry name" value="RuvA_2-like"/>
</dbReference>
<dbReference type="Gene3D" id="2.40.50.140">
    <property type="entry name" value="Nucleic acid-binding proteins"/>
    <property type="match status" value="1"/>
</dbReference>
<dbReference type="SUPFAM" id="SSF47781">
    <property type="entry name" value="RuvA domain 2-like"/>
    <property type="match status" value="1"/>
</dbReference>
<dbReference type="GO" id="GO:0000400">
    <property type="term" value="F:four-way junction DNA binding"/>
    <property type="evidence" value="ECO:0007669"/>
    <property type="project" value="UniProtKB-UniRule"/>
</dbReference>
<keyword evidence="3 6" id="KW-0238">DNA-binding</keyword>
<proteinExistence type="inferred from homology"/>
<dbReference type="EMBL" id="JAKFGM010000002">
    <property type="protein sequence ID" value="MCF2515281.1"/>
    <property type="molecule type" value="Genomic_DNA"/>
</dbReference>
<dbReference type="SUPFAM" id="SSF50249">
    <property type="entry name" value="Nucleic acid-binding proteins"/>
    <property type="match status" value="1"/>
</dbReference>
<name>A0A9X1QKF6_9SPHN</name>
<evidence type="ECO:0000259" key="7">
    <source>
        <dbReference type="SMART" id="SM00278"/>
    </source>
</evidence>
<dbReference type="InterPro" id="IPR036267">
    <property type="entry name" value="RuvA_C_sf"/>
</dbReference>
<evidence type="ECO:0000256" key="6">
    <source>
        <dbReference type="HAMAP-Rule" id="MF_00031"/>
    </source>
</evidence>
<evidence type="ECO:0000313" key="9">
    <source>
        <dbReference type="Proteomes" id="UP001139410"/>
    </source>
</evidence>
<evidence type="ECO:0000256" key="4">
    <source>
        <dbReference type="ARBA" id="ARBA00023172"/>
    </source>
</evidence>
<dbReference type="RefSeq" id="WP_235067806.1">
    <property type="nucleotide sequence ID" value="NZ_JAKFGM010000002.1"/>
</dbReference>
<comment type="caution">
    <text evidence="8">The sequence shown here is derived from an EMBL/GenBank/DDBJ whole genome shotgun (WGS) entry which is preliminary data.</text>
</comment>
<reference evidence="8" key="1">
    <citation type="submission" date="2022-01" db="EMBL/GenBank/DDBJ databases">
        <authorList>
            <person name="Jo J.-H."/>
            <person name="Im W.-T."/>
        </authorList>
    </citation>
    <scope>NUCLEOTIDE SEQUENCE</scope>
    <source>
        <strain evidence="8">G124</strain>
    </source>
</reference>
<dbReference type="Gene3D" id="1.10.150.20">
    <property type="entry name" value="5' to 3' exonuclease, C-terminal subdomain"/>
    <property type="match status" value="1"/>
</dbReference>
<evidence type="ECO:0000256" key="2">
    <source>
        <dbReference type="ARBA" id="ARBA00022763"/>
    </source>
</evidence>
<dbReference type="AlphaFoldDB" id="A0A9X1QKF6"/>
<dbReference type="GO" id="GO:0009378">
    <property type="term" value="F:four-way junction helicase activity"/>
    <property type="evidence" value="ECO:0007669"/>
    <property type="project" value="InterPro"/>
</dbReference>
<dbReference type="InterPro" id="IPR003583">
    <property type="entry name" value="Hlx-hairpin-Hlx_DNA-bd_motif"/>
</dbReference>
<dbReference type="SMART" id="SM00278">
    <property type="entry name" value="HhH1"/>
    <property type="match status" value="2"/>
</dbReference>
<protein>
    <recommendedName>
        <fullName evidence="6">Holliday junction branch migration complex subunit RuvA</fullName>
    </recommendedName>
</protein>
<comment type="similarity">
    <text evidence="6">Belongs to the RuvA family.</text>
</comment>
<dbReference type="Pfam" id="PF07499">
    <property type="entry name" value="RuvA_C"/>
    <property type="match status" value="1"/>
</dbReference>
<evidence type="ECO:0000313" key="8">
    <source>
        <dbReference type="EMBL" id="MCF2515281.1"/>
    </source>
</evidence>
<keyword evidence="2 6" id="KW-0227">DNA damage</keyword>
<dbReference type="GO" id="GO:0005737">
    <property type="term" value="C:cytoplasm"/>
    <property type="evidence" value="ECO:0007669"/>
    <property type="project" value="UniProtKB-SubCell"/>
</dbReference>
<keyword evidence="9" id="KW-1185">Reference proteome</keyword>
<feature type="domain" description="Helix-hairpin-helix DNA-binding motif class 1" evidence="7">
    <location>
        <begin position="108"/>
        <end position="127"/>
    </location>
</feature>
<dbReference type="Pfam" id="PF14520">
    <property type="entry name" value="HHH_5"/>
    <property type="match status" value="1"/>
</dbReference>
<dbReference type="InterPro" id="IPR013849">
    <property type="entry name" value="DNA_helicase_Holl-junc_RuvA_I"/>
</dbReference>
<dbReference type="InterPro" id="IPR011114">
    <property type="entry name" value="RuvA_C"/>
</dbReference>
<comment type="function">
    <text evidence="6">The RuvA-RuvB-RuvC complex processes Holliday junction (HJ) DNA during genetic recombination and DNA repair, while the RuvA-RuvB complex plays an important role in the rescue of blocked DNA replication forks via replication fork reversal (RFR). RuvA specifically binds to HJ cruciform DNA, conferring on it an open structure. The RuvB hexamer acts as an ATP-dependent pump, pulling dsDNA into and through the RuvAB complex. HJ branch migration allows RuvC to scan DNA until it finds its consensus sequence, where it cleaves and resolves the cruciform DNA.</text>
</comment>
<keyword evidence="1 6" id="KW-0963">Cytoplasm</keyword>
<feature type="region of interest" description="Domain III" evidence="6">
    <location>
        <begin position="152"/>
        <end position="198"/>
    </location>
</feature>
<comment type="subunit">
    <text evidence="6">Homotetramer. Forms an RuvA(8)-RuvB(12)-Holliday junction (HJ) complex. HJ DNA is sandwiched between 2 RuvA tetramers; dsDNA enters through RuvA and exits via RuvB. An RuvB hexamer assembles on each DNA strand where it exits the tetramer. Each RuvB hexamer is contacted by two RuvA subunits (via domain III) on 2 adjacent RuvB subunits; this complex drives branch migration. In the full resolvosome a probable DNA-RuvA(4)-RuvB(12)-RuvC(2) complex forms which resolves the HJ.</text>
</comment>
<dbReference type="SUPFAM" id="SSF46929">
    <property type="entry name" value="DNA helicase RuvA subunit, C-terminal domain"/>
    <property type="match status" value="1"/>
</dbReference>
<dbReference type="InterPro" id="IPR012340">
    <property type="entry name" value="NA-bd_OB-fold"/>
</dbReference>
<comment type="caution">
    <text evidence="6">Lacks conserved residue(s) required for the propagation of feature annotation.</text>
</comment>
<dbReference type="GO" id="GO:0009379">
    <property type="term" value="C:Holliday junction helicase complex"/>
    <property type="evidence" value="ECO:0007669"/>
    <property type="project" value="InterPro"/>
</dbReference>
<sequence length="198" mass="19734">MIARLAGKLVEAGADGAIVDVQGVGYQVQASARTLDALGPVGGDVVILTELQVREDGWTLFGFGSAGEREAFRQLTSVQGVGGRVALAILSVLDPAELAAAVSRGDKAMVSRANGVGPKLAQRIVNELAGKLGSPALAGSLGSPPQRGGAAADALSALANLGFKPAEASAAVAAATDELGVEASLDALVRLALRKAAK</sequence>
<gene>
    <name evidence="6 8" type="primary">ruvA</name>
    <name evidence="8" type="ORF">LVY65_09425</name>
</gene>
<dbReference type="GO" id="GO:0006281">
    <property type="term" value="P:DNA repair"/>
    <property type="evidence" value="ECO:0007669"/>
    <property type="project" value="UniProtKB-UniRule"/>
</dbReference>
<dbReference type="NCBIfam" id="TIGR00084">
    <property type="entry name" value="ruvA"/>
    <property type="match status" value="1"/>
</dbReference>
<comment type="subcellular location">
    <subcellularLocation>
        <location evidence="6">Cytoplasm</location>
    </subcellularLocation>
</comment>
<dbReference type="InterPro" id="IPR000085">
    <property type="entry name" value="RuvA"/>
</dbReference>
<feature type="region of interest" description="Domain I" evidence="6">
    <location>
        <begin position="1"/>
        <end position="64"/>
    </location>
</feature>
<evidence type="ECO:0000256" key="1">
    <source>
        <dbReference type="ARBA" id="ARBA00022490"/>
    </source>
</evidence>
<dbReference type="Pfam" id="PF01330">
    <property type="entry name" value="RuvA_N"/>
    <property type="match status" value="1"/>
</dbReference>
<evidence type="ECO:0000256" key="3">
    <source>
        <dbReference type="ARBA" id="ARBA00023125"/>
    </source>
</evidence>
<dbReference type="Gene3D" id="1.10.8.10">
    <property type="entry name" value="DNA helicase RuvA subunit, C-terminal domain"/>
    <property type="match status" value="1"/>
</dbReference>
<dbReference type="GO" id="GO:0048476">
    <property type="term" value="C:Holliday junction resolvase complex"/>
    <property type="evidence" value="ECO:0007669"/>
    <property type="project" value="UniProtKB-UniRule"/>
</dbReference>